<dbReference type="PROSITE" id="PS00061">
    <property type="entry name" value="ADH_SHORT"/>
    <property type="match status" value="1"/>
</dbReference>
<dbReference type="Pfam" id="PF13561">
    <property type="entry name" value="adh_short_C2"/>
    <property type="match status" value="1"/>
</dbReference>
<name>A0A0X3X0K3_STRVO</name>
<reference evidence="4" key="1">
    <citation type="submission" date="2015-10" db="EMBL/GenBank/DDBJ databases">
        <authorList>
            <person name="Ju K.-S."/>
            <person name="Doroghazi J.R."/>
            <person name="Metcalf W.W."/>
        </authorList>
    </citation>
    <scope>NUCLEOTIDE SEQUENCE [LARGE SCALE GENOMIC DNA]</scope>
    <source>
        <strain evidence="4">NRRL F-8817</strain>
    </source>
</reference>
<organism evidence="3 4">
    <name type="scientific">Streptomyces violaceusniger</name>
    <dbReference type="NCBI Taxonomy" id="68280"/>
    <lineage>
        <taxon>Bacteria</taxon>
        <taxon>Bacillati</taxon>
        <taxon>Actinomycetota</taxon>
        <taxon>Actinomycetes</taxon>
        <taxon>Kitasatosporales</taxon>
        <taxon>Streptomycetaceae</taxon>
        <taxon>Streptomyces</taxon>
        <taxon>Streptomyces violaceusniger group</taxon>
    </lineage>
</organism>
<evidence type="ECO:0000313" key="4">
    <source>
        <dbReference type="Proteomes" id="UP000053413"/>
    </source>
</evidence>
<comment type="caution">
    <text evidence="3">The sequence shown here is derived from an EMBL/GenBank/DDBJ whole genome shotgun (WGS) entry which is preliminary data.</text>
</comment>
<evidence type="ECO:0000313" key="3">
    <source>
        <dbReference type="EMBL" id="KUL62590.1"/>
    </source>
</evidence>
<comment type="similarity">
    <text evidence="1">Belongs to the short-chain dehydrogenases/reductases (SDR) family.</text>
</comment>
<evidence type="ECO:0000256" key="2">
    <source>
        <dbReference type="ARBA" id="ARBA00023002"/>
    </source>
</evidence>
<dbReference type="OrthoDB" id="7064009at2"/>
<dbReference type="GO" id="GO:0006633">
    <property type="term" value="P:fatty acid biosynthetic process"/>
    <property type="evidence" value="ECO:0007669"/>
    <property type="project" value="TreeGrafter"/>
</dbReference>
<dbReference type="Proteomes" id="UP000053413">
    <property type="component" value="Unassembled WGS sequence"/>
</dbReference>
<keyword evidence="2" id="KW-0560">Oxidoreductase</keyword>
<dbReference type="GO" id="GO:0048038">
    <property type="term" value="F:quinone binding"/>
    <property type="evidence" value="ECO:0007669"/>
    <property type="project" value="TreeGrafter"/>
</dbReference>
<dbReference type="InterPro" id="IPR002347">
    <property type="entry name" value="SDR_fam"/>
</dbReference>
<dbReference type="GO" id="GO:0016616">
    <property type="term" value="F:oxidoreductase activity, acting on the CH-OH group of donors, NAD or NADP as acceptor"/>
    <property type="evidence" value="ECO:0007669"/>
    <property type="project" value="TreeGrafter"/>
</dbReference>
<accession>A0A0X3X0K3</accession>
<dbReference type="PRINTS" id="PR00081">
    <property type="entry name" value="GDHRDH"/>
</dbReference>
<dbReference type="EMBL" id="LLZJ01000133">
    <property type="protein sequence ID" value="KUL62590.1"/>
    <property type="molecule type" value="Genomic_DNA"/>
</dbReference>
<evidence type="ECO:0000256" key="1">
    <source>
        <dbReference type="ARBA" id="ARBA00006484"/>
    </source>
</evidence>
<dbReference type="CDD" id="cd05233">
    <property type="entry name" value="SDR_c"/>
    <property type="match status" value="1"/>
</dbReference>
<sequence length="264" mass="27750">MLERFTGKTVIVFGAGSAGQGWGNGKAAAVAYAREGATVIAVDLRKQAAIETAEVIAAEEGRAEAWEADITSDSEVAHIVAEVMAAHGRIDVLHNNVGVTQMGRLETLTPQQWDRSLDVNLSGVFRTMKAVLPGMVEHGTGAIVNVSSLAGMRYTGYPYPAYSAAKAAVNHLTAVTALEYARTGVRINAVAPGLVETPLIFEQISSEYSSTEEMLAARHAASPTGRMGTAWDVAHAALFLASDQAAYVTGVTIPVDGGLHVRCL</sequence>
<dbReference type="InterPro" id="IPR020904">
    <property type="entry name" value="Sc_DH/Rdtase_CS"/>
</dbReference>
<dbReference type="InterPro" id="IPR036291">
    <property type="entry name" value="NAD(P)-bd_dom_sf"/>
</dbReference>
<dbReference type="Gene3D" id="3.40.50.720">
    <property type="entry name" value="NAD(P)-binding Rossmann-like Domain"/>
    <property type="match status" value="1"/>
</dbReference>
<dbReference type="FunFam" id="3.40.50.720:FF:000084">
    <property type="entry name" value="Short-chain dehydrogenase reductase"/>
    <property type="match status" value="1"/>
</dbReference>
<dbReference type="AlphaFoldDB" id="A0A0X3X0K3"/>
<dbReference type="SUPFAM" id="SSF51735">
    <property type="entry name" value="NAD(P)-binding Rossmann-fold domains"/>
    <property type="match status" value="1"/>
</dbReference>
<dbReference type="PANTHER" id="PTHR42760:SF122">
    <property type="entry name" value="NAD(P)-BINDING PROTEIN"/>
    <property type="match status" value="1"/>
</dbReference>
<gene>
    <name evidence="3" type="ORF">ADL28_12885</name>
</gene>
<dbReference type="PANTHER" id="PTHR42760">
    <property type="entry name" value="SHORT-CHAIN DEHYDROGENASES/REDUCTASES FAMILY MEMBER"/>
    <property type="match status" value="1"/>
</dbReference>
<proteinExistence type="inferred from homology"/>
<protein>
    <submittedName>
        <fullName evidence="3">3-oxoacyl-ACP reductase</fullName>
    </submittedName>
</protein>
<dbReference type="RefSeq" id="WP_059143882.1">
    <property type="nucleotide sequence ID" value="NZ_LLZJ01000133.1"/>
</dbReference>
<dbReference type="PRINTS" id="PR00080">
    <property type="entry name" value="SDRFAMILY"/>
</dbReference>